<evidence type="ECO:0000313" key="2">
    <source>
        <dbReference type="EMBL" id="QAB15228.1"/>
    </source>
</evidence>
<feature type="domain" description="Hda lid" evidence="1">
    <location>
        <begin position="173"/>
        <end position="233"/>
    </location>
</feature>
<reference evidence="2 3" key="1">
    <citation type="journal article" date="2018" name="Environ. Microbiol.">
        <title>Genomes of ubiquitous marine and hypersaline Hydrogenovibrio, Thiomicrorhabdus and Thiomicrospira spp. encode a diversity of mechanisms to sustain chemolithoautotrophy in heterogeneous environments.</title>
        <authorList>
            <person name="Scott K.M."/>
            <person name="Williams J."/>
            <person name="Porter C.M.B."/>
            <person name="Russel S."/>
            <person name="Harmer T.L."/>
            <person name="Paul J.H."/>
            <person name="Antonen K.M."/>
            <person name="Bridges M.K."/>
            <person name="Camper G.J."/>
            <person name="Campla C.K."/>
            <person name="Casella L.G."/>
            <person name="Chase E."/>
            <person name="Conrad J.W."/>
            <person name="Cruz M.C."/>
            <person name="Dunlap D.S."/>
            <person name="Duran L."/>
            <person name="Fahsbender E.M."/>
            <person name="Goldsmith D.B."/>
            <person name="Keeley R.F."/>
            <person name="Kondoff M.R."/>
            <person name="Kussy B.I."/>
            <person name="Lane M.K."/>
            <person name="Lawler S."/>
            <person name="Leigh B.A."/>
            <person name="Lewis C."/>
            <person name="Lostal L.M."/>
            <person name="Marking D."/>
            <person name="Mancera P.A."/>
            <person name="McClenthan E.C."/>
            <person name="McIntyre E.A."/>
            <person name="Mine J.A."/>
            <person name="Modi S."/>
            <person name="Moore B.D."/>
            <person name="Morgan W.A."/>
            <person name="Nelson K.M."/>
            <person name="Nguyen K.N."/>
            <person name="Ogburn N."/>
            <person name="Parrino D.G."/>
            <person name="Pedapudi A.D."/>
            <person name="Pelham R.P."/>
            <person name="Preece A.M."/>
            <person name="Rampersad E.A."/>
            <person name="Richardson J.C."/>
            <person name="Rodgers C.M."/>
            <person name="Schaffer B.L."/>
            <person name="Sheridan N.E."/>
            <person name="Solone M.R."/>
            <person name="Staley Z.R."/>
            <person name="Tabuchi M."/>
            <person name="Waide R.J."/>
            <person name="Wanjugi P.W."/>
            <person name="Young S."/>
            <person name="Clum A."/>
            <person name="Daum C."/>
            <person name="Huntemann M."/>
            <person name="Ivanova N."/>
            <person name="Kyrpides N."/>
            <person name="Mikhailova N."/>
            <person name="Palaniappan K."/>
            <person name="Pillay M."/>
            <person name="Reddy T.B.K."/>
            <person name="Shapiro N."/>
            <person name="Stamatis D."/>
            <person name="Varghese N."/>
            <person name="Woyke T."/>
            <person name="Boden R."/>
            <person name="Freyermuth S.K."/>
            <person name="Kerfeld C.A."/>
        </authorList>
    </citation>
    <scope>NUCLEOTIDE SEQUENCE [LARGE SCALE GENOMIC DNA]</scope>
    <source>
        <strain evidence="2 3">JR-2</strain>
    </source>
</reference>
<name>A0A410H2R3_9GAMM</name>
<dbReference type="GO" id="GO:0032297">
    <property type="term" value="P:negative regulation of DNA-templated DNA replication initiation"/>
    <property type="evidence" value="ECO:0007669"/>
    <property type="project" value="InterPro"/>
</dbReference>
<dbReference type="Pfam" id="PF22688">
    <property type="entry name" value="Hda_lid"/>
    <property type="match status" value="1"/>
</dbReference>
<evidence type="ECO:0000313" key="3">
    <source>
        <dbReference type="Proteomes" id="UP000285478"/>
    </source>
</evidence>
<dbReference type="Gene3D" id="1.10.8.60">
    <property type="match status" value="1"/>
</dbReference>
<dbReference type="InterPro" id="IPR027417">
    <property type="entry name" value="P-loop_NTPase"/>
</dbReference>
<organism evidence="2 3">
    <name type="scientific">Hydrogenovibrio thermophilus</name>
    <dbReference type="NCBI Taxonomy" id="265883"/>
    <lineage>
        <taxon>Bacteria</taxon>
        <taxon>Pseudomonadati</taxon>
        <taxon>Pseudomonadota</taxon>
        <taxon>Gammaproteobacteria</taxon>
        <taxon>Thiotrichales</taxon>
        <taxon>Piscirickettsiaceae</taxon>
        <taxon>Hydrogenovibrio</taxon>
    </lineage>
</organism>
<accession>A0A410H2R3</accession>
<protein>
    <submittedName>
        <fullName evidence="2">DnaA regulatory inactivator Hda</fullName>
    </submittedName>
</protein>
<evidence type="ECO:0000259" key="1">
    <source>
        <dbReference type="Pfam" id="PF22688"/>
    </source>
</evidence>
<dbReference type="RefSeq" id="WP_029937907.1">
    <property type="nucleotide sequence ID" value="NZ_CP035033.1"/>
</dbReference>
<sequence length="237" mass="26767">MFVQLPLKIGLREEVCFDTFVTEDEATVLALNRFQQTLMKSQEGEAFYFQGESGVGKTHLLQAACRFMTEKKSASVYLPLGDTTLPLIPDVLHGLERTPLVCLDDVEKVIGQESWEHALANLLMRSKVLGHKVVLSGMQNIGDWPIVTSDLTQALMSVLPIRLKPLHNKRDLVVAMQRHALKLGFELPLDVGNYLIKQFSTDLQELLSVLKILEQATFVEKRRMTLPFVKQILTKHS</sequence>
<dbReference type="GO" id="GO:0006270">
    <property type="term" value="P:DNA replication initiation"/>
    <property type="evidence" value="ECO:0007669"/>
    <property type="project" value="TreeGrafter"/>
</dbReference>
<dbReference type="Proteomes" id="UP000285478">
    <property type="component" value="Chromosome"/>
</dbReference>
<dbReference type="NCBIfam" id="TIGR03420">
    <property type="entry name" value="DnaA_homol_Hda"/>
    <property type="match status" value="1"/>
</dbReference>
<dbReference type="AlphaFoldDB" id="A0A410H2R3"/>
<dbReference type="Gene3D" id="3.40.50.300">
    <property type="entry name" value="P-loop containing nucleotide triphosphate hydrolases"/>
    <property type="match status" value="1"/>
</dbReference>
<dbReference type="InterPro" id="IPR055199">
    <property type="entry name" value="Hda_lid"/>
</dbReference>
<dbReference type="PANTHER" id="PTHR30050:SF5">
    <property type="entry name" value="DNAA REGULATORY INACTIVATOR HDA"/>
    <property type="match status" value="1"/>
</dbReference>
<dbReference type="InterPro" id="IPR017788">
    <property type="entry name" value="Hda"/>
</dbReference>
<gene>
    <name evidence="2" type="primary">hda</name>
    <name evidence="2" type="ORF">EPV75_05875</name>
</gene>
<keyword evidence="3" id="KW-1185">Reference proteome</keyword>
<dbReference type="KEGG" id="htr:EPV75_05875"/>
<dbReference type="SUPFAM" id="SSF52540">
    <property type="entry name" value="P-loop containing nucleoside triphosphate hydrolases"/>
    <property type="match status" value="1"/>
</dbReference>
<dbReference type="PANTHER" id="PTHR30050">
    <property type="entry name" value="CHROMOSOMAL REPLICATION INITIATOR PROTEIN DNAA"/>
    <property type="match status" value="1"/>
</dbReference>
<dbReference type="EMBL" id="CP035033">
    <property type="protein sequence ID" value="QAB15228.1"/>
    <property type="molecule type" value="Genomic_DNA"/>
</dbReference>
<proteinExistence type="predicted"/>